<evidence type="ECO:0000259" key="2">
    <source>
        <dbReference type="Pfam" id="PF13240"/>
    </source>
</evidence>
<dbReference type="RefSeq" id="WP_267637553.1">
    <property type="nucleotide sequence ID" value="NZ_JAODIY010000010.1"/>
</dbReference>
<keyword evidence="1" id="KW-1133">Transmembrane helix</keyword>
<proteinExistence type="predicted"/>
<comment type="caution">
    <text evidence="3">The sequence shown here is derived from an EMBL/GenBank/DDBJ whole genome shotgun (WGS) entry which is preliminary data.</text>
</comment>
<feature type="transmembrane region" description="Helical" evidence="1">
    <location>
        <begin position="168"/>
        <end position="191"/>
    </location>
</feature>
<dbReference type="AlphaFoldDB" id="A0ABD5X4I6"/>
<feature type="domain" description="Zinc-ribbon" evidence="2">
    <location>
        <begin position="3"/>
        <end position="24"/>
    </location>
</feature>
<dbReference type="InterPro" id="IPR026870">
    <property type="entry name" value="Zinc_ribbon_dom"/>
</dbReference>
<dbReference type="Pfam" id="PF13240">
    <property type="entry name" value="Zn_Ribbon_1"/>
    <property type="match status" value="1"/>
</dbReference>
<organism evidence="3 4">
    <name type="scientific">Halovenus rubra</name>
    <dbReference type="NCBI Taxonomy" id="869890"/>
    <lineage>
        <taxon>Archaea</taxon>
        <taxon>Methanobacteriati</taxon>
        <taxon>Methanobacteriota</taxon>
        <taxon>Stenosarchaea group</taxon>
        <taxon>Halobacteria</taxon>
        <taxon>Halobacteriales</taxon>
        <taxon>Haloarculaceae</taxon>
        <taxon>Halovenus</taxon>
    </lineage>
</organism>
<gene>
    <name evidence="3" type="ORF">ACFQJ7_01405</name>
</gene>
<dbReference type="EMBL" id="JBHSZQ010000001">
    <property type="protein sequence ID" value="MFC7124701.1"/>
    <property type="molecule type" value="Genomic_DNA"/>
</dbReference>
<feature type="transmembrane region" description="Helical" evidence="1">
    <location>
        <begin position="57"/>
        <end position="79"/>
    </location>
</feature>
<feature type="transmembrane region" description="Helical" evidence="1">
    <location>
        <begin position="99"/>
        <end position="117"/>
    </location>
</feature>
<keyword evidence="1" id="KW-0812">Transmembrane</keyword>
<reference evidence="3 4" key="1">
    <citation type="journal article" date="2014" name="Int. J. Syst. Evol. Microbiol.">
        <title>Complete genome sequence of Corynebacterium casei LMG S-19264T (=DSM 44701T), isolated from a smear-ripened cheese.</title>
        <authorList>
            <consortium name="US DOE Joint Genome Institute (JGI-PGF)"/>
            <person name="Walter F."/>
            <person name="Albersmeier A."/>
            <person name="Kalinowski J."/>
            <person name="Ruckert C."/>
        </authorList>
    </citation>
    <scope>NUCLEOTIDE SEQUENCE [LARGE SCALE GENOMIC DNA]</scope>
    <source>
        <strain evidence="3 4">CGMCC 4.7215</strain>
    </source>
</reference>
<evidence type="ECO:0000256" key="1">
    <source>
        <dbReference type="SAM" id="Phobius"/>
    </source>
</evidence>
<sequence length="193" mass="20291">MNYCPECGESVSKNDVFCANCGTQIRQKPRSENRARKRIGRSDGSGSAGAESTEAEYFRLLGVISTGMAIVGVFMNWIQFEFVSVLNQSVSTTAIGLDFNLGLAVSILAVVSCLCLIAGESSLYLFAGLLGLGITAGMVALLIDPFMFQPNLDDFEVAALSEVSEIGTGVYVTLCGGVGVTLFGFLSAVAVSK</sequence>
<evidence type="ECO:0000313" key="4">
    <source>
        <dbReference type="Proteomes" id="UP001596414"/>
    </source>
</evidence>
<protein>
    <submittedName>
        <fullName evidence="3">Zinc ribbon domain-containing protein</fullName>
    </submittedName>
</protein>
<name>A0ABD5X4I6_9EURY</name>
<keyword evidence="1" id="KW-0472">Membrane</keyword>
<feature type="transmembrane region" description="Helical" evidence="1">
    <location>
        <begin position="124"/>
        <end position="148"/>
    </location>
</feature>
<evidence type="ECO:0000313" key="3">
    <source>
        <dbReference type="EMBL" id="MFC7124701.1"/>
    </source>
</evidence>
<accession>A0ABD5X4I6</accession>
<dbReference type="Proteomes" id="UP001596414">
    <property type="component" value="Unassembled WGS sequence"/>
</dbReference>